<protein>
    <recommendedName>
        <fullName evidence="2">UspA domain-containing protein</fullName>
    </recommendedName>
</protein>
<dbReference type="EMBL" id="LQQU01000013">
    <property type="protein sequence ID" value="KZE33540.1"/>
    <property type="molecule type" value="Genomic_DNA"/>
</dbReference>
<evidence type="ECO:0000313" key="4">
    <source>
        <dbReference type="Proteomes" id="UP000076625"/>
    </source>
</evidence>
<dbReference type="PRINTS" id="PR01438">
    <property type="entry name" value="UNVRSLSTRESS"/>
</dbReference>
<dbReference type="Pfam" id="PF00582">
    <property type="entry name" value="Usp"/>
    <property type="match status" value="2"/>
</dbReference>
<proteinExistence type="inferred from homology"/>
<dbReference type="InterPro" id="IPR006015">
    <property type="entry name" value="Universal_stress_UspA"/>
</dbReference>
<feature type="domain" description="UspA" evidence="2">
    <location>
        <begin position="194"/>
        <end position="311"/>
    </location>
</feature>
<dbReference type="Proteomes" id="UP000076625">
    <property type="component" value="Unassembled WGS sequence"/>
</dbReference>
<dbReference type="PANTHER" id="PTHR46268:SF15">
    <property type="entry name" value="UNIVERSAL STRESS PROTEIN HP_0031"/>
    <property type="match status" value="1"/>
</dbReference>
<evidence type="ECO:0000256" key="1">
    <source>
        <dbReference type="ARBA" id="ARBA00008791"/>
    </source>
</evidence>
<accession>A0A161SI63</accession>
<comment type="similarity">
    <text evidence="1">Belongs to the universal stress protein A family.</text>
</comment>
<dbReference type="CDD" id="cd00293">
    <property type="entry name" value="USP-like"/>
    <property type="match status" value="1"/>
</dbReference>
<evidence type="ECO:0000259" key="2">
    <source>
        <dbReference type="Pfam" id="PF00582"/>
    </source>
</evidence>
<dbReference type="STRING" id="1452487.AVW16_08365"/>
<comment type="caution">
    <text evidence="3">The sequence shown here is derived from an EMBL/GenBank/DDBJ whole genome shotgun (WGS) entry which is preliminary data.</text>
</comment>
<dbReference type="InterPro" id="IPR006016">
    <property type="entry name" value="UspA"/>
</dbReference>
<gene>
    <name evidence="3" type="ORF">AVW16_08365</name>
</gene>
<dbReference type="Gene3D" id="3.40.50.12370">
    <property type="match status" value="1"/>
</dbReference>
<organism evidence="3 4">
    <name type="scientific">Crenobacter luteus</name>
    <dbReference type="NCBI Taxonomy" id="1452487"/>
    <lineage>
        <taxon>Bacteria</taxon>
        <taxon>Pseudomonadati</taxon>
        <taxon>Pseudomonadota</taxon>
        <taxon>Betaproteobacteria</taxon>
        <taxon>Neisseriales</taxon>
        <taxon>Neisseriaceae</taxon>
        <taxon>Crenobacter</taxon>
    </lineage>
</organism>
<dbReference type="SUPFAM" id="SSF52402">
    <property type="entry name" value="Adenine nucleotide alpha hydrolases-like"/>
    <property type="match status" value="2"/>
</dbReference>
<keyword evidence="4" id="KW-1185">Reference proteome</keyword>
<reference evidence="4" key="1">
    <citation type="submission" date="2016-01" db="EMBL/GenBank/DDBJ databases">
        <title>Draft genome of Chromobacterium sp. F49.</title>
        <authorList>
            <person name="Hong K.W."/>
        </authorList>
    </citation>
    <scope>NUCLEOTIDE SEQUENCE [LARGE SCALE GENOMIC DNA]</scope>
    <source>
        <strain evidence="4">CN10</strain>
    </source>
</reference>
<name>A0A161SI63_9NEIS</name>
<feature type="domain" description="UspA" evidence="2">
    <location>
        <begin position="31"/>
        <end position="146"/>
    </location>
</feature>
<dbReference type="AlphaFoldDB" id="A0A161SI63"/>
<sequence>MFSIKAGVAAIGDDAALAVRGVNPRPKENTMLKNLLLVLDAGPIAEQARELALSLAQTHGAGLTALSLIDTAPLHAGEAAPAGGSAFLEARNAKWEAEWLEGARERIVHMREAAAAAGVTVSSVLAEDDQPDVALLNQARMHDLVVASSDCHLGAESRPHDTHWLSRYLADAPRPLLLLTPAYRPQAADAGFVVLAYDGSTSAARALQQFAFLGVGHERPRKVVAIHPDAAEAGRLADEGAAYLASHGLPAQPVPIASAARPRQLLLAELDSQHASLLVMGTFGHRSWLDRLFGAATETMIARCTCPVLLCH</sequence>
<evidence type="ECO:0000313" key="3">
    <source>
        <dbReference type="EMBL" id="KZE33540.1"/>
    </source>
</evidence>
<dbReference type="PANTHER" id="PTHR46268">
    <property type="entry name" value="STRESS RESPONSE PROTEIN NHAX"/>
    <property type="match status" value="1"/>
</dbReference>